<organism evidence="1">
    <name type="scientific">Timema bartmani</name>
    <dbReference type="NCBI Taxonomy" id="61472"/>
    <lineage>
        <taxon>Eukaryota</taxon>
        <taxon>Metazoa</taxon>
        <taxon>Ecdysozoa</taxon>
        <taxon>Arthropoda</taxon>
        <taxon>Hexapoda</taxon>
        <taxon>Insecta</taxon>
        <taxon>Pterygota</taxon>
        <taxon>Neoptera</taxon>
        <taxon>Polyneoptera</taxon>
        <taxon>Phasmatodea</taxon>
        <taxon>Timematodea</taxon>
        <taxon>Timematoidea</taxon>
        <taxon>Timematidae</taxon>
        <taxon>Timema</taxon>
    </lineage>
</organism>
<name>A0A7R9FFJ6_9NEOP</name>
<gene>
    <name evidence="1" type="ORF">TBIB3V08_LOCUS13730</name>
</gene>
<sequence length="46" mass="5564">MRFNKETVPGTCDSFSHFTLFPHEYWFKERNRCTQFTLYNAATGQR</sequence>
<evidence type="ECO:0000313" key="1">
    <source>
        <dbReference type="EMBL" id="CAD7451462.1"/>
    </source>
</evidence>
<accession>A0A7R9FFJ6</accession>
<reference evidence="1" key="1">
    <citation type="submission" date="2020-11" db="EMBL/GenBank/DDBJ databases">
        <authorList>
            <person name="Tran Van P."/>
        </authorList>
    </citation>
    <scope>NUCLEOTIDE SEQUENCE</scope>
</reference>
<dbReference type="EMBL" id="OD594485">
    <property type="protein sequence ID" value="CAD7451462.1"/>
    <property type="molecule type" value="Genomic_DNA"/>
</dbReference>
<dbReference type="AlphaFoldDB" id="A0A7R9FFJ6"/>
<proteinExistence type="predicted"/>
<protein>
    <submittedName>
        <fullName evidence="1">Uncharacterized protein</fullName>
    </submittedName>
</protein>